<protein>
    <recommendedName>
        <fullName evidence="3">Glycosyl hydrolase family 32 N-terminal domain-containing protein</fullName>
    </recommendedName>
</protein>
<accession>W2CV23</accession>
<evidence type="ECO:0008006" key="3">
    <source>
        <dbReference type="Google" id="ProtNLM"/>
    </source>
</evidence>
<name>W2CV23_9BACT</name>
<evidence type="ECO:0000313" key="2">
    <source>
        <dbReference type="Proteomes" id="UP000018874"/>
    </source>
</evidence>
<dbReference type="AlphaFoldDB" id="W2CV23"/>
<gene>
    <name evidence="1" type="ORF">T231_02235</name>
</gene>
<organism evidence="1 2">
    <name type="scientific">Tannerella sp. oral taxon BU063 isolate Cell 6/7/9</name>
    <dbReference type="NCBI Taxonomy" id="1411021"/>
    <lineage>
        <taxon>Bacteria</taxon>
        <taxon>Pseudomonadati</taxon>
        <taxon>Bacteroidota</taxon>
        <taxon>Bacteroidia</taxon>
        <taxon>Bacteroidales</taxon>
        <taxon>Tannerellaceae</taxon>
        <taxon>Tannerella</taxon>
    </lineage>
</organism>
<comment type="caution">
    <text evidence="1">The sequence shown here is derived from an EMBL/GenBank/DDBJ whole genome shotgun (WGS) entry which is preliminary data.</text>
</comment>
<sequence>MIYFLNGDAGIGRNGKCTGIEIAEADDLNMLFRFSSNGCFLNQEEVGIEPWHFDLFEYEHRLYMVLCARDRNKRTLRNPMYTYLAVSDDYINFSIYKNPIVRYLKSYRPSAYVDDSGIFHLYFSIIGSFLKDHSDRNIARTSIPFDYLLNMISK</sequence>
<keyword evidence="2" id="KW-1185">Reference proteome</keyword>
<evidence type="ECO:0000313" key="1">
    <source>
        <dbReference type="EMBL" id="ETK10918.1"/>
    </source>
</evidence>
<dbReference type="PATRIC" id="fig|1411021.3.peg.113"/>
<reference evidence="1 2" key="1">
    <citation type="submission" date="2013-11" db="EMBL/GenBank/DDBJ databases">
        <title>Single cell genomics of uncultured Tannerella BU063 (oral taxon 286).</title>
        <authorList>
            <person name="Beall C.J."/>
            <person name="Campbell A.G."/>
            <person name="Griffen A.L."/>
            <person name="Podar M."/>
            <person name="Leys E.J."/>
        </authorList>
    </citation>
    <scope>NUCLEOTIDE SEQUENCE [LARGE SCALE GENOMIC DNA]</scope>
    <source>
        <strain evidence="1">Cell 6/7/9</strain>
    </source>
</reference>
<dbReference type="SUPFAM" id="SSF75005">
    <property type="entry name" value="Arabinanase/levansucrase/invertase"/>
    <property type="match status" value="1"/>
</dbReference>
<proteinExistence type="predicted"/>
<dbReference type="Gene3D" id="2.115.10.20">
    <property type="entry name" value="Glycosyl hydrolase domain, family 43"/>
    <property type="match status" value="1"/>
</dbReference>
<dbReference type="Proteomes" id="UP000018874">
    <property type="component" value="Unassembled WGS sequence"/>
</dbReference>
<dbReference type="EMBL" id="AYYD01000451">
    <property type="protein sequence ID" value="ETK10918.1"/>
    <property type="molecule type" value="Genomic_DNA"/>
</dbReference>
<dbReference type="InterPro" id="IPR023296">
    <property type="entry name" value="Glyco_hydro_beta-prop_sf"/>
</dbReference>